<dbReference type="Gene3D" id="3.40.50.720">
    <property type="entry name" value="NAD(P)-binding Rossmann-like Domain"/>
    <property type="match status" value="1"/>
</dbReference>
<dbReference type="InterPro" id="IPR022675">
    <property type="entry name" value="G6P_DH_C"/>
</dbReference>
<keyword evidence="11" id="KW-1185">Reference proteome</keyword>
<evidence type="ECO:0000313" key="11">
    <source>
        <dbReference type="Proteomes" id="UP001189429"/>
    </source>
</evidence>
<dbReference type="PANTHER" id="PTHR23429">
    <property type="entry name" value="GLUCOSE-6-PHOSPHATE 1-DEHYDROGENASE G6PD"/>
    <property type="match status" value="1"/>
</dbReference>
<evidence type="ECO:0000259" key="9">
    <source>
        <dbReference type="Pfam" id="PF02781"/>
    </source>
</evidence>
<evidence type="ECO:0000256" key="6">
    <source>
        <dbReference type="ARBA" id="ARBA00023277"/>
    </source>
</evidence>
<keyword evidence="6" id="KW-0119">Carbohydrate metabolism</keyword>
<evidence type="ECO:0000256" key="4">
    <source>
        <dbReference type="ARBA" id="ARBA00022857"/>
    </source>
</evidence>
<sequence length="789" mass="87169">MEEAGLDLADLGVRDGSSEEWSEESEVWECWGGADPPERADDFEAALEWVASDQGLTFWTRARTALRLQFLWRRKKKARLAKEITAAVRIQSAFRRRQPRLKQGRGGEVMQAQPAAPAAGAAPESPPAPPEPALGPDRGAMMQAAMSATPPPRAQAPPDTPTKGPLPRGEARAAAGSAAPSEEKLVATASTGPADMRATVRVLGAGETLTIVIFGATGDLAKKKLFPALYQLMYACPDAPLLPVATRIVGYGRNAMKLEDFIAKQCILVQGSHRDDFLKQVSYCQGKYDMEEDFGKLDAALLELEGSSTANRLFFLSVPPTVFGSVCQNIHLRACATKGFTRVIIEKPFGRDSRTFAELNATTSGCFREDQIFRIDHYLAKARWRIIRDMLQNHLLQIFQWLAMEPPKRLDAEHIAREKCQLLRAVRTLRLEDCFLGQYGAGERKDEDGVLRAEPGYLDDSTVPAGSRCPTFAAVALTVENERWRGVPFLMRAGKGLNERLAEVLITFKRQGYNSLVPSEPNQLVFRIQPDEGIFFKCINKRPGWKQTNTAPVQMDMSYDRTFPGSYNAGAYERMLLNASTGDQSLFVGSEELVEAWRIFTPLLDEIDAKQPQPVCHPFGVRAPDGFAEFARARGIVCDEASEYYYLPKFIRGIPVLIQGAGDTWRADNSKLGSHNGGLCFRKSPDMADRAQEDFLLMYGTTTRGTDIGNDWVKVPYPTPIVSGNVFGSLRVDTHRARSPSGWRPDSSARDAPEDSRRRPSPATSPAPIRATSGVFRPAEQRLLSVPRG</sequence>
<proteinExistence type="inferred from homology"/>
<protein>
    <recommendedName>
        <fullName evidence="2">glucose-6-phosphate dehydrogenase (NADP(+))</fullName>
        <ecNumber evidence="2">1.1.1.49</ecNumber>
    </recommendedName>
</protein>
<name>A0ABN9UUX8_9DINO</name>
<dbReference type="EC" id="1.1.1.49" evidence="2"/>
<evidence type="ECO:0000256" key="2">
    <source>
        <dbReference type="ARBA" id="ARBA00013019"/>
    </source>
</evidence>
<dbReference type="Pfam" id="PF02781">
    <property type="entry name" value="G6PD_C"/>
    <property type="match status" value="1"/>
</dbReference>
<dbReference type="HAMAP" id="MF_00966">
    <property type="entry name" value="G6PD"/>
    <property type="match status" value="1"/>
</dbReference>
<dbReference type="EMBL" id="CAUYUJ010016227">
    <property type="protein sequence ID" value="CAK0863126.1"/>
    <property type="molecule type" value="Genomic_DNA"/>
</dbReference>
<evidence type="ECO:0000256" key="1">
    <source>
        <dbReference type="ARBA" id="ARBA00004937"/>
    </source>
</evidence>
<dbReference type="SUPFAM" id="SSF51735">
    <property type="entry name" value="NAD(P)-binding Rossmann-fold domains"/>
    <property type="match status" value="1"/>
</dbReference>
<gene>
    <name evidence="10" type="ORF">PCOR1329_LOCUS51353</name>
</gene>
<feature type="domain" description="Glucose-6-phosphate dehydrogenase C-terminal" evidence="9">
    <location>
        <begin position="386"/>
        <end position="633"/>
    </location>
</feature>
<evidence type="ECO:0000256" key="5">
    <source>
        <dbReference type="ARBA" id="ARBA00023002"/>
    </source>
</evidence>
<comment type="pathway">
    <text evidence="1">Carbohydrate degradation; pentose phosphate pathway; D-ribulose 5-phosphate from D-glucose 6-phosphate (oxidative stage): step 1/3.</text>
</comment>
<comment type="caution">
    <text evidence="10">The sequence shown here is derived from an EMBL/GenBank/DDBJ whole genome shotgun (WGS) entry which is preliminary data.</text>
</comment>
<dbReference type="PRINTS" id="PR00079">
    <property type="entry name" value="G6PDHDRGNASE"/>
</dbReference>
<feature type="region of interest" description="Disordered" evidence="7">
    <location>
        <begin position="735"/>
        <end position="789"/>
    </location>
</feature>
<dbReference type="Proteomes" id="UP001189429">
    <property type="component" value="Unassembled WGS sequence"/>
</dbReference>
<dbReference type="InterPro" id="IPR036291">
    <property type="entry name" value="NAD(P)-bd_dom_sf"/>
</dbReference>
<feature type="region of interest" description="Disordered" evidence="7">
    <location>
        <begin position="95"/>
        <end position="190"/>
    </location>
</feature>
<dbReference type="Pfam" id="PF00479">
    <property type="entry name" value="G6PD_N"/>
    <property type="match status" value="1"/>
</dbReference>
<dbReference type="InterPro" id="IPR001282">
    <property type="entry name" value="G6P_DH"/>
</dbReference>
<feature type="region of interest" description="Disordered" evidence="7">
    <location>
        <begin position="1"/>
        <end position="28"/>
    </location>
</feature>
<keyword evidence="5" id="KW-0560">Oxidoreductase</keyword>
<reference evidence="10" key="1">
    <citation type="submission" date="2023-10" db="EMBL/GenBank/DDBJ databases">
        <authorList>
            <person name="Chen Y."/>
            <person name="Shah S."/>
            <person name="Dougan E. K."/>
            <person name="Thang M."/>
            <person name="Chan C."/>
        </authorList>
    </citation>
    <scope>NUCLEOTIDE SEQUENCE [LARGE SCALE GENOMIC DNA]</scope>
</reference>
<feature type="compositionally biased region" description="Pro residues" evidence="7">
    <location>
        <begin position="149"/>
        <end position="160"/>
    </location>
</feature>
<keyword evidence="4" id="KW-0521">NADP</keyword>
<feature type="compositionally biased region" description="Low complexity" evidence="7">
    <location>
        <begin position="111"/>
        <end position="123"/>
    </location>
</feature>
<feature type="compositionally biased region" description="Low complexity" evidence="7">
    <location>
        <begin position="761"/>
        <end position="773"/>
    </location>
</feature>
<feature type="compositionally biased region" description="Acidic residues" evidence="7">
    <location>
        <begin position="18"/>
        <end position="27"/>
    </location>
</feature>
<dbReference type="InterPro" id="IPR022674">
    <property type="entry name" value="G6P_DH_NAD-bd"/>
</dbReference>
<evidence type="ECO:0000313" key="10">
    <source>
        <dbReference type="EMBL" id="CAK0863126.1"/>
    </source>
</evidence>
<keyword evidence="3" id="KW-0313">Glucose metabolism</keyword>
<evidence type="ECO:0000256" key="7">
    <source>
        <dbReference type="SAM" id="MobiDB-lite"/>
    </source>
</evidence>
<accession>A0ABN9UUX8</accession>
<feature type="compositionally biased region" description="Basic and acidic residues" evidence="7">
    <location>
        <begin position="747"/>
        <end position="758"/>
    </location>
</feature>
<feature type="domain" description="Glucose-6-phosphate dehydrogenase NAD-binding" evidence="8">
    <location>
        <begin position="212"/>
        <end position="382"/>
    </location>
</feature>
<feature type="compositionally biased region" description="Pro residues" evidence="7">
    <location>
        <begin position="124"/>
        <end position="133"/>
    </location>
</feature>
<evidence type="ECO:0000256" key="3">
    <source>
        <dbReference type="ARBA" id="ARBA00022526"/>
    </source>
</evidence>
<dbReference type="SUPFAM" id="SSF55347">
    <property type="entry name" value="Glyceraldehyde-3-phosphate dehydrogenase-like, C-terminal domain"/>
    <property type="match status" value="1"/>
</dbReference>
<organism evidence="10 11">
    <name type="scientific">Prorocentrum cordatum</name>
    <dbReference type="NCBI Taxonomy" id="2364126"/>
    <lineage>
        <taxon>Eukaryota</taxon>
        <taxon>Sar</taxon>
        <taxon>Alveolata</taxon>
        <taxon>Dinophyceae</taxon>
        <taxon>Prorocentrales</taxon>
        <taxon>Prorocentraceae</taxon>
        <taxon>Prorocentrum</taxon>
    </lineage>
</organism>
<dbReference type="PANTHER" id="PTHR23429:SF0">
    <property type="entry name" value="GLUCOSE-6-PHOSPHATE 1-DEHYDROGENASE"/>
    <property type="match status" value="1"/>
</dbReference>
<evidence type="ECO:0000259" key="8">
    <source>
        <dbReference type="Pfam" id="PF00479"/>
    </source>
</evidence>
<dbReference type="Gene3D" id="3.30.360.10">
    <property type="entry name" value="Dihydrodipicolinate Reductase, domain 2"/>
    <property type="match status" value="1"/>
</dbReference>